<dbReference type="EMBL" id="KV001832">
    <property type="protein sequence ID" value="KZV38504.1"/>
    <property type="molecule type" value="Genomic_DNA"/>
</dbReference>
<keyword evidence="4" id="KW-1185">Reference proteome</keyword>
<feature type="coiled-coil region" evidence="1">
    <location>
        <begin position="548"/>
        <end position="575"/>
    </location>
</feature>
<protein>
    <submittedName>
        <fullName evidence="3">Protein IQ-domain 17</fullName>
    </submittedName>
</protein>
<keyword evidence="1" id="KW-0175">Coiled coil</keyword>
<feature type="region of interest" description="Disordered" evidence="2">
    <location>
        <begin position="105"/>
        <end position="136"/>
    </location>
</feature>
<evidence type="ECO:0000256" key="2">
    <source>
        <dbReference type="SAM" id="MobiDB-lite"/>
    </source>
</evidence>
<accession>A0A2Z7BVT5</accession>
<name>A0A2Z7BVT5_9LAMI</name>
<feature type="region of interest" description="Disordered" evidence="2">
    <location>
        <begin position="605"/>
        <end position="642"/>
    </location>
</feature>
<gene>
    <name evidence="3" type="ORF">F511_40673</name>
</gene>
<organism evidence="3 4">
    <name type="scientific">Dorcoceras hygrometricum</name>
    <dbReference type="NCBI Taxonomy" id="472368"/>
    <lineage>
        <taxon>Eukaryota</taxon>
        <taxon>Viridiplantae</taxon>
        <taxon>Streptophyta</taxon>
        <taxon>Embryophyta</taxon>
        <taxon>Tracheophyta</taxon>
        <taxon>Spermatophyta</taxon>
        <taxon>Magnoliopsida</taxon>
        <taxon>eudicotyledons</taxon>
        <taxon>Gunneridae</taxon>
        <taxon>Pentapetalae</taxon>
        <taxon>asterids</taxon>
        <taxon>lamiids</taxon>
        <taxon>Lamiales</taxon>
        <taxon>Gesneriaceae</taxon>
        <taxon>Didymocarpoideae</taxon>
        <taxon>Trichosporeae</taxon>
        <taxon>Loxocarpinae</taxon>
        <taxon>Dorcoceras</taxon>
    </lineage>
</organism>
<proteinExistence type="predicted"/>
<evidence type="ECO:0000313" key="3">
    <source>
        <dbReference type="EMBL" id="KZV38504.1"/>
    </source>
</evidence>
<dbReference type="AlphaFoldDB" id="A0A2Z7BVT5"/>
<evidence type="ECO:0000313" key="4">
    <source>
        <dbReference type="Proteomes" id="UP000250235"/>
    </source>
</evidence>
<sequence length="653" mass="73607">MLFKSAVSLLFRGNVRISAEEPVEQPAAEDDISADQPVDEVAGEAVEVGEAAADKYFSLVHDPDTVSNQVLNHLDSIFDDKDDKQSDRAETWFDRAFDEMLQNDSPVVTPSDTDEEATTAVGDQQVGSGDELSEDIETEPVALSADEEMSLEDIFMSIPADVQLPSAGVEITRILFGATIHIPGVTERTLYLASLPKIPVEDKGKELLVEKDPVKGNPVREQFVLIVAEIELLVQLREKVISEVEQFFHSFSRKKLAALQLEDFSTKVEQVLTWAGTDSPITALHRKRYILWKYRELLVRKILEARRINFVPRDGSSAVDLKILDKLYSFHLFVLEELKTETLAQVLEWKLPCCSIIFEGRNRDRGAIIARSNTNTRSSCWIRTMMMVNGTWVIEPCADQWVKIPQPIISSEVPSQRQYDDTLPRINSVDVSDFVSYISLERTALRRVQRSFATYCFYYSRALNQLRALIDEIREKDDGAKNKDTILLHLHDFEKQVIARLDAQDRVLGALRRDSNDQRNLLSLELQSSHKQLGTQIVTTGLDVVDVRRVVRESHQELNARINSLDEQVAATRNDLLEFSAQAQQTLNIITSQLSELVAYINRGGDNKKGENSSSRGPQPPPLPVDQIRGTGANVSSPDFSQRVEMAQRNIME</sequence>
<reference evidence="3 4" key="1">
    <citation type="journal article" date="2015" name="Proc. Natl. Acad. Sci. U.S.A.">
        <title>The resurrection genome of Boea hygrometrica: A blueprint for survival of dehydration.</title>
        <authorList>
            <person name="Xiao L."/>
            <person name="Yang G."/>
            <person name="Zhang L."/>
            <person name="Yang X."/>
            <person name="Zhao S."/>
            <person name="Ji Z."/>
            <person name="Zhou Q."/>
            <person name="Hu M."/>
            <person name="Wang Y."/>
            <person name="Chen M."/>
            <person name="Xu Y."/>
            <person name="Jin H."/>
            <person name="Xiao X."/>
            <person name="Hu G."/>
            <person name="Bao F."/>
            <person name="Hu Y."/>
            <person name="Wan P."/>
            <person name="Li L."/>
            <person name="Deng X."/>
            <person name="Kuang T."/>
            <person name="Xiang C."/>
            <person name="Zhu J.K."/>
            <person name="Oliver M.J."/>
            <person name="He Y."/>
        </authorList>
    </citation>
    <scope>NUCLEOTIDE SEQUENCE [LARGE SCALE GENOMIC DNA]</scope>
    <source>
        <strain evidence="4">cv. XS01</strain>
    </source>
</reference>
<dbReference type="Proteomes" id="UP000250235">
    <property type="component" value="Unassembled WGS sequence"/>
</dbReference>
<evidence type="ECO:0000256" key="1">
    <source>
        <dbReference type="SAM" id="Coils"/>
    </source>
</evidence>